<dbReference type="RefSeq" id="WP_055709920.1">
    <property type="nucleotide sequence ID" value="NZ_JBPJFI010000001.1"/>
</dbReference>
<feature type="domain" description="Prepilin type IV endopeptidase peptidase" evidence="4">
    <location>
        <begin position="115"/>
        <end position="225"/>
    </location>
</feature>
<dbReference type="Proteomes" id="UP000318103">
    <property type="component" value="Unassembled WGS sequence"/>
</dbReference>
<feature type="transmembrane region" description="Helical" evidence="3">
    <location>
        <begin position="239"/>
        <end position="260"/>
    </location>
</feature>
<dbReference type="PANTHER" id="PTHR30487">
    <property type="entry name" value="TYPE 4 PREPILIN-LIKE PROTEINS LEADER PEPTIDE-PROCESSING ENZYME"/>
    <property type="match status" value="1"/>
</dbReference>
<dbReference type="InterPro" id="IPR050882">
    <property type="entry name" value="Prepilin_peptidase/N-MTase"/>
</dbReference>
<name>A0A542UDU8_9ACTN</name>
<dbReference type="PANTHER" id="PTHR30487:SF0">
    <property type="entry name" value="PREPILIN LEADER PEPTIDASE_N-METHYLTRANSFERASE-RELATED"/>
    <property type="match status" value="1"/>
</dbReference>
<evidence type="ECO:0000313" key="6">
    <source>
        <dbReference type="Proteomes" id="UP000318103"/>
    </source>
</evidence>
<dbReference type="Gene3D" id="1.20.120.1220">
    <property type="match status" value="1"/>
</dbReference>
<dbReference type="GO" id="GO:0008168">
    <property type="term" value="F:methyltransferase activity"/>
    <property type="evidence" value="ECO:0007669"/>
    <property type="project" value="UniProtKB-KW"/>
</dbReference>
<dbReference type="InterPro" id="IPR000045">
    <property type="entry name" value="Prepilin_IV_endopep_pep"/>
</dbReference>
<sequence>MSDVLLWAAAALWGAAAGALLPRAAYRFAVPAGEEWRDRCPRGHALRGWLGPARCGRCARCGAGSAGPLGAVEPSGAAEPPYAPSVPLLSAATALLCAALAAATGTRPELAVWLLLAPVGTLLAAVDFRVRRLPDPLTLPLPAAALGLLGLTTLLPEHAGHWPTALYGALALGAGYYALYLINPAGMGFGDVKLAVGMGAVLGWYGWSTVLLGAFAGFLLGALYGGALVAVRRAGRKTAIPFGPFLLAGAFAGLLIGAYAA</sequence>
<evidence type="ECO:0000313" key="5">
    <source>
        <dbReference type="EMBL" id="TQK97253.1"/>
    </source>
</evidence>
<feature type="transmembrane region" description="Helical" evidence="3">
    <location>
        <begin position="136"/>
        <end position="155"/>
    </location>
</feature>
<comment type="caution">
    <text evidence="5">The sequence shown here is derived from an EMBL/GenBank/DDBJ whole genome shotgun (WGS) entry which is preliminary data.</text>
</comment>
<dbReference type="GO" id="GO:0005886">
    <property type="term" value="C:plasma membrane"/>
    <property type="evidence" value="ECO:0007669"/>
    <property type="project" value="TreeGrafter"/>
</dbReference>
<dbReference type="GO" id="GO:0004190">
    <property type="term" value="F:aspartic-type endopeptidase activity"/>
    <property type="evidence" value="ECO:0007669"/>
    <property type="project" value="InterPro"/>
</dbReference>
<evidence type="ECO:0000256" key="3">
    <source>
        <dbReference type="SAM" id="Phobius"/>
    </source>
</evidence>
<feature type="transmembrane region" description="Helical" evidence="3">
    <location>
        <begin position="110"/>
        <end position="130"/>
    </location>
</feature>
<keyword evidence="5" id="KW-0489">Methyltransferase</keyword>
<dbReference type="OrthoDB" id="2087435at2"/>
<keyword evidence="6" id="KW-1185">Reference proteome</keyword>
<protein>
    <submittedName>
        <fullName evidence="5">Leader peptidase (Prepilin peptidase)/N-methyltransferase</fullName>
    </submittedName>
</protein>
<keyword evidence="3" id="KW-1133">Transmembrane helix</keyword>
<comment type="similarity">
    <text evidence="1 2">Belongs to the peptidase A24 family.</text>
</comment>
<dbReference type="AlphaFoldDB" id="A0A542UDU8"/>
<accession>A0A542UDU8</accession>
<proteinExistence type="inferred from homology"/>
<dbReference type="GO" id="GO:0032259">
    <property type="term" value="P:methylation"/>
    <property type="evidence" value="ECO:0007669"/>
    <property type="project" value="UniProtKB-KW"/>
</dbReference>
<evidence type="ECO:0000259" key="4">
    <source>
        <dbReference type="Pfam" id="PF01478"/>
    </source>
</evidence>
<dbReference type="Pfam" id="PF01478">
    <property type="entry name" value="Peptidase_A24"/>
    <property type="match status" value="1"/>
</dbReference>
<evidence type="ECO:0000256" key="2">
    <source>
        <dbReference type="RuleBase" id="RU003793"/>
    </source>
</evidence>
<dbReference type="InterPro" id="IPR014032">
    <property type="entry name" value="Peptidase_A24A_bac"/>
</dbReference>
<gene>
    <name evidence="5" type="ORF">FB563_2216</name>
</gene>
<keyword evidence="3" id="KW-0472">Membrane</keyword>
<dbReference type="GO" id="GO:0006465">
    <property type="term" value="P:signal peptide processing"/>
    <property type="evidence" value="ECO:0007669"/>
    <property type="project" value="TreeGrafter"/>
</dbReference>
<reference evidence="5 6" key="1">
    <citation type="submission" date="2019-06" db="EMBL/GenBank/DDBJ databases">
        <title>Sequencing the genomes of 1000 actinobacteria strains.</title>
        <authorList>
            <person name="Klenk H.-P."/>
        </authorList>
    </citation>
    <scope>NUCLEOTIDE SEQUENCE [LARGE SCALE GENOMIC DNA]</scope>
    <source>
        <strain evidence="5 6">DSM 41929</strain>
    </source>
</reference>
<dbReference type="PRINTS" id="PR00864">
    <property type="entry name" value="PREPILNPTASE"/>
</dbReference>
<keyword evidence="5" id="KW-0808">Transferase</keyword>
<dbReference type="STRING" id="164348.BFF78_18120"/>
<organism evidence="5 6">
    <name type="scientific">Streptomyces puniciscabiei</name>
    <dbReference type="NCBI Taxonomy" id="164348"/>
    <lineage>
        <taxon>Bacteria</taxon>
        <taxon>Bacillati</taxon>
        <taxon>Actinomycetota</taxon>
        <taxon>Actinomycetes</taxon>
        <taxon>Kitasatosporales</taxon>
        <taxon>Streptomycetaceae</taxon>
        <taxon>Streptomyces</taxon>
    </lineage>
</organism>
<evidence type="ECO:0000256" key="1">
    <source>
        <dbReference type="ARBA" id="ARBA00005801"/>
    </source>
</evidence>
<keyword evidence="3" id="KW-0812">Transmembrane</keyword>
<feature type="transmembrane region" description="Helical" evidence="3">
    <location>
        <begin position="162"/>
        <end position="182"/>
    </location>
</feature>
<feature type="transmembrane region" description="Helical" evidence="3">
    <location>
        <begin position="202"/>
        <end position="227"/>
    </location>
</feature>
<dbReference type="EMBL" id="VFNX01000001">
    <property type="protein sequence ID" value="TQK97253.1"/>
    <property type="molecule type" value="Genomic_DNA"/>
</dbReference>